<dbReference type="InterPro" id="IPR008024">
    <property type="entry name" value="YiaAB"/>
</dbReference>
<keyword evidence="1" id="KW-0812">Transmembrane</keyword>
<evidence type="ECO:0000259" key="2">
    <source>
        <dbReference type="Pfam" id="PF05360"/>
    </source>
</evidence>
<protein>
    <recommendedName>
        <fullName evidence="2">YiaAB two helix domain-containing protein</fullName>
    </recommendedName>
</protein>
<feature type="transmembrane region" description="Helical" evidence="1">
    <location>
        <begin position="12"/>
        <end position="35"/>
    </location>
</feature>
<keyword evidence="4" id="KW-1185">Reference proteome</keyword>
<dbReference type="Proteomes" id="UP000562984">
    <property type="component" value="Unassembled WGS sequence"/>
</dbReference>
<dbReference type="GO" id="GO:0005886">
    <property type="term" value="C:plasma membrane"/>
    <property type="evidence" value="ECO:0007669"/>
    <property type="project" value="TreeGrafter"/>
</dbReference>
<gene>
    <name evidence="3" type="ORF">HKD39_13850</name>
</gene>
<evidence type="ECO:0000313" key="4">
    <source>
        <dbReference type="Proteomes" id="UP000562984"/>
    </source>
</evidence>
<feature type="transmembrane region" description="Helical" evidence="1">
    <location>
        <begin position="41"/>
        <end position="60"/>
    </location>
</feature>
<reference evidence="3 4" key="1">
    <citation type="submission" date="2020-05" db="EMBL/GenBank/DDBJ databases">
        <title>Nakamurella sp. DB0629 isolated from air conditioner.</title>
        <authorList>
            <person name="Kim D.H."/>
            <person name="Kim D.-U."/>
        </authorList>
    </citation>
    <scope>NUCLEOTIDE SEQUENCE [LARGE SCALE GENOMIC DNA]</scope>
    <source>
        <strain evidence="3 4">DB0629</strain>
    </source>
</reference>
<dbReference type="InterPro" id="IPR038972">
    <property type="entry name" value="YiaA-like"/>
</dbReference>
<organism evidence="3 4">
    <name type="scientific">Nakamurella aerolata</name>
    <dbReference type="NCBI Taxonomy" id="1656892"/>
    <lineage>
        <taxon>Bacteria</taxon>
        <taxon>Bacillati</taxon>
        <taxon>Actinomycetota</taxon>
        <taxon>Actinomycetes</taxon>
        <taxon>Nakamurellales</taxon>
        <taxon>Nakamurellaceae</taxon>
        <taxon>Nakamurella</taxon>
    </lineage>
</organism>
<keyword evidence="1" id="KW-1133">Transmembrane helix</keyword>
<dbReference type="PANTHER" id="PTHR37290">
    <property type="entry name" value="INNER MEMBRANE PROTEIN YIAA-RELATED"/>
    <property type="match status" value="1"/>
</dbReference>
<dbReference type="PANTHER" id="PTHR37290:SF1">
    <property type="entry name" value="INNER MEMBRANE PROTEIN YIAA"/>
    <property type="match status" value="1"/>
</dbReference>
<dbReference type="AlphaFoldDB" id="A0A849AB19"/>
<name>A0A849AB19_9ACTN</name>
<sequence length="131" mass="14090">MSATAANTKHTNAFYLQAIASFVVSAGAVIVGVLYLDVSTWIRAFLLLGVLYLITSTVTMSKVIRDRDEANAIHHRVDAARLERYLTEFDPLRDPAEWGNSNDTKHSAAPVQQTAVPATAAVTSAAMRSAG</sequence>
<comment type="caution">
    <text evidence="3">The sequence shown here is derived from an EMBL/GenBank/DDBJ whole genome shotgun (WGS) entry which is preliminary data.</text>
</comment>
<dbReference type="GO" id="GO:0006974">
    <property type="term" value="P:DNA damage response"/>
    <property type="evidence" value="ECO:0007669"/>
    <property type="project" value="TreeGrafter"/>
</dbReference>
<dbReference type="Pfam" id="PF05360">
    <property type="entry name" value="YiaAB"/>
    <property type="match status" value="1"/>
</dbReference>
<accession>A0A849AB19</accession>
<dbReference type="EMBL" id="JABEND010000008">
    <property type="protein sequence ID" value="NNG36776.1"/>
    <property type="molecule type" value="Genomic_DNA"/>
</dbReference>
<feature type="domain" description="YiaAB two helix" evidence="2">
    <location>
        <begin position="14"/>
        <end position="66"/>
    </location>
</feature>
<evidence type="ECO:0000313" key="3">
    <source>
        <dbReference type="EMBL" id="NNG36776.1"/>
    </source>
</evidence>
<dbReference type="RefSeq" id="WP_171200471.1">
    <property type="nucleotide sequence ID" value="NZ_JABEND010000008.1"/>
</dbReference>
<proteinExistence type="predicted"/>
<keyword evidence="1" id="KW-0472">Membrane</keyword>
<evidence type="ECO:0000256" key="1">
    <source>
        <dbReference type="SAM" id="Phobius"/>
    </source>
</evidence>